<proteinExistence type="predicted"/>
<dbReference type="RefSeq" id="WP_097151095.1">
    <property type="nucleotide sequence ID" value="NZ_OBQC01000020.1"/>
</dbReference>
<organism evidence="1 2">
    <name type="scientific">Ureibacillus acetophenoni</name>
    <dbReference type="NCBI Taxonomy" id="614649"/>
    <lineage>
        <taxon>Bacteria</taxon>
        <taxon>Bacillati</taxon>
        <taxon>Bacillota</taxon>
        <taxon>Bacilli</taxon>
        <taxon>Bacillales</taxon>
        <taxon>Caryophanaceae</taxon>
        <taxon>Ureibacillus</taxon>
    </lineage>
</organism>
<dbReference type="EMBL" id="OBQC01000020">
    <property type="protein sequence ID" value="SOC44424.1"/>
    <property type="molecule type" value="Genomic_DNA"/>
</dbReference>
<dbReference type="AlphaFoldDB" id="A0A285URC7"/>
<accession>A0A285URC7</accession>
<sequence>MIIRLNTLTAFEWIQKETEQMVFNKKTMNYEGLPYVRHFIPKRFNHFCKILHPIYRDHNVKDENLLWEDAPDDDEFKPGDRLWFKDLAKNYNIPYTNEITSGDIRRKVGSVPRYILFADEGYIELEEVERIVAVLHPFTKEDTCYFQYDF</sequence>
<evidence type="ECO:0000313" key="2">
    <source>
        <dbReference type="Proteomes" id="UP000219252"/>
    </source>
</evidence>
<dbReference type="OrthoDB" id="2426596at2"/>
<dbReference type="Proteomes" id="UP000219252">
    <property type="component" value="Unassembled WGS sequence"/>
</dbReference>
<evidence type="ECO:0000313" key="1">
    <source>
        <dbReference type="EMBL" id="SOC44424.1"/>
    </source>
</evidence>
<keyword evidence="2" id="KW-1185">Reference proteome</keyword>
<protein>
    <submittedName>
        <fullName evidence="1">Uncharacterized protein</fullName>
    </submittedName>
</protein>
<name>A0A285URC7_9BACL</name>
<reference evidence="2" key="1">
    <citation type="submission" date="2017-08" db="EMBL/GenBank/DDBJ databases">
        <authorList>
            <person name="Varghese N."/>
            <person name="Submissions S."/>
        </authorList>
    </citation>
    <scope>NUCLEOTIDE SEQUENCE [LARGE SCALE GENOMIC DNA]</scope>
    <source>
        <strain evidence="2">JC23</strain>
    </source>
</reference>
<gene>
    <name evidence="1" type="ORF">SAMN05877842_12016</name>
</gene>